<evidence type="ECO:0000313" key="3">
    <source>
        <dbReference type="Proteomes" id="UP000451471"/>
    </source>
</evidence>
<organism evidence="2 3">
    <name type="scientific">Halomarina oriensis</name>
    <dbReference type="NCBI Taxonomy" id="671145"/>
    <lineage>
        <taxon>Archaea</taxon>
        <taxon>Methanobacteriati</taxon>
        <taxon>Methanobacteriota</taxon>
        <taxon>Stenosarchaea group</taxon>
        <taxon>Halobacteria</taxon>
        <taxon>Halobacteriales</taxon>
        <taxon>Natronomonadaceae</taxon>
        <taxon>Halomarina</taxon>
    </lineage>
</organism>
<proteinExistence type="predicted"/>
<dbReference type="RefSeq" id="WP_158204335.1">
    <property type="nucleotide sequence ID" value="NZ_WSZK01000015.1"/>
</dbReference>
<evidence type="ECO:0000256" key="1">
    <source>
        <dbReference type="SAM" id="MobiDB-lite"/>
    </source>
</evidence>
<reference evidence="2 3" key="1">
    <citation type="submission" date="2019-12" db="EMBL/GenBank/DDBJ databases">
        <title>Halocatena pleomorpha gen. nov. sp. nov., an extremely halophilic archaeon of family Halobacteriaceae isolated from saltpan soil.</title>
        <authorList>
            <person name="Pal Y."/>
            <person name="Verma A."/>
            <person name="Krishnamurthi S."/>
            <person name="Kumar P."/>
        </authorList>
    </citation>
    <scope>NUCLEOTIDE SEQUENCE [LARGE SCALE GENOMIC DNA]</scope>
    <source>
        <strain evidence="2 3">JCM 16495</strain>
    </source>
</reference>
<keyword evidence="3" id="KW-1185">Reference proteome</keyword>
<feature type="region of interest" description="Disordered" evidence="1">
    <location>
        <begin position="1"/>
        <end position="41"/>
    </location>
</feature>
<dbReference type="EMBL" id="WSZK01000015">
    <property type="protein sequence ID" value="MWG34684.1"/>
    <property type="molecule type" value="Genomic_DNA"/>
</dbReference>
<sequence>MDETAVLLADGGSSDENEEQDEETAEESEGGDENQRLEDMSADGVANEDEGTEVLFLDLKGLDLNLLGLDVTLSELVLDVSAVEGDGNLLGNLLSAVTGLLDGGLGSLLDGLALDFDIGERVRSAFESVKENLGDAIDDMPIGEILTQVLTGVITQLLGLDDLMDDSDEESGDSDEDDEGDSDEGNEESEE</sequence>
<protein>
    <submittedName>
        <fullName evidence="2">Uncharacterized protein</fullName>
    </submittedName>
</protein>
<accession>A0A6B0GIV2</accession>
<comment type="caution">
    <text evidence="2">The sequence shown here is derived from an EMBL/GenBank/DDBJ whole genome shotgun (WGS) entry which is preliminary data.</text>
</comment>
<evidence type="ECO:0000313" key="2">
    <source>
        <dbReference type="EMBL" id="MWG34684.1"/>
    </source>
</evidence>
<feature type="compositionally biased region" description="Acidic residues" evidence="1">
    <location>
        <begin position="13"/>
        <end position="32"/>
    </location>
</feature>
<gene>
    <name evidence="2" type="ORF">GQS65_09315</name>
</gene>
<name>A0A6B0GIV2_9EURY</name>
<feature type="region of interest" description="Disordered" evidence="1">
    <location>
        <begin position="163"/>
        <end position="191"/>
    </location>
</feature>
<dbReference type="AlphaFoldDB" id="A0A6B0GIV2"/>
<dbReference type="Proteomes" id="UP000451471">
    <property type="component" value="Unassembled WGS sequence"/>
</dbReference>